<dbReference type="KEGG" id="kvl:KVU_PA0079"/>
<protein>
    <submittedName>
        <fullName evidence="1">Uncharacterized protein</fullName>
    </submittedName>
</protein>
<accession>F9YAU7</accession>
<keyword evidence="1" id="KW-0614">Plasmid</keyword>
<reference evidence="1 2" key="1">
    <citation type="journal article" date="2011" name="J. Bacteriol.">
        <title>Complete genome sequence of the industrial strain Ketogulonicigenium vulgare WSH-001.</title>
        <authorList>
            <person name="Liu L."/>
            <person name="Li Y."/>
            <person name="Zhang J."/>
            <person name="Zhou Z."/>
            <person name="Liu J."/>
            <person name="Li X."/>
            <person name="Zhou J."/>
            <person name="Du G."/>
            <person name="Wang L."/>
            <person name="Chen J."/>
        </authorList>
    </citation>
    <scope>NUCLEOTIDE SEQUENCE [LARGE SCALE GENOMIC DNA]</scope>
    <source>
        <strain evidence="1 2">WSH-001</strain>
        <plasmid evidence="2">pKVU_100</plasmid>
    </source>
</reference>
<dbReference type="Proteomes" id="UP000000692">
    <property type="component" value="Plasmid 1"/>
</dbReference>
<evidence type="ECO:0000313" key="2">
    <source>
        <dbReference type="Proteomes" id="UP000000692"/>
    </source>
</evidence>
<evidence type="ECO:0000313" key="1">
    <source>
        <dbReference type="EMBL" id="AEM42499.1"/>
    </source>
</evidence>
<keyword evidence="2" id="KW-1185">Reference proteome</keyword>
<dbReference type="HOGENOM" id="CLU_3200866_0_0_5"/>
<proteinExistence type="predicted"/>
<sequence>MAKENKRGNREVKKPKQVKATTAVAVPLFEKAARIGADAPKKKKS</sequence>
<dbReference type="AlphaFoldDB" id="F9YAU7"/>
<dbReference type="RefSeq" id="WP_013368425.1">
    <property type="nucleotide sequence ID" value="NC_017386.1"/>
</dbReference>
<name>F9YAU7_KETVW</name>
<dbReference type="PATRIC" id="fig|759362.5.peg.2777"/>
<geneLocation type="plasmid" evidence="2">
    <name>pKVU_100</name>
</geneLocation>
<organism evidence="1 2">
    <name type="scientific">Ketogulonicigenium vulgare (strain WSH-001)</name>
    <dbReference type="NCBI Taxonomy" id="759362"/>
    <lineage>
        <taxon>Bacteria</taxon>
        <taxon>Pseudomonadati</taxon>
        <taxon>Pseudomonadota</taxon>
        <taxon>Alphaproteobacteria</taxon>
        <taxon>Rhodobacterales</taxon>
        <taxon>Roseobacteraceae</taxon>
        <taxon>Ketogulonicigenium</taxon>
    </lineage>
</organism>
<gene>
    <name evidence="1" type="ordered locus">KVU_PA0079</name>
</gene>
<dbReference type="EMBL" id="CP002019">
    <property type="protein sequence ID" value="AEM42499.1"/>
    <property type="molecule type" value="Genomic_DNA"/>
</dbReference>